<keyword evidence="2 3" id="KW-0040">ANK repeat</keyword>
<accession>A0AAN6BZ91</accession>
<dbReference type="EMBL" id="JAAMOD010000181">
    <property type="protein sequence ID" value="KAF5236430.1"/>
    <property type="molecule type" value="Genomic_DNA"/>
</dbReference>
<dbReference type="Gene3D" id="1.25.40.20">
    <property type="entry name" value="Ankyrin repeat-containing domain"/>
    <property type="match status" value="2"/>
</dbReference>
<dbReference type="PANTHER" id="PTHR24198">
    <property type="entry name" value="ANKYRIN REPEAT AND PROTEIN KINASE DOMAIN-CONTAINING PROTEIN"/>
    <property type="match status" value="1"/>
</dbReference>
<evidence type="ECO:0000256" key="3">
    <source>
        <dbReference type="PROSITE-ProRule" id="PRU00023"/>
    </source>
</evidence>
<gene>
    <name evidence="4" type="ORF">FAUST_6580</name>
</gene>
<sequence length="730" mass="79963">MSNCISLPLNLSHISIAVAQGVDRVTSLLLRLKEAPAEVNHLITEITQAKFTFCSLQNVVLEITQRGIQADLDSLNQGLQHYAALLDSIQVLVAKHLLTSTSKDQKQVWNPVVDAQTPSRWGWATKKSQVVALREKLSNARQMIIAEMTILSSYLQLEIQRSLHDKLYEQGKVLGHILLLQTESTSGTAITSTCTSPTGFAALKTPVRTRTQTCKNCPCRCHFKQTWSATWWKSWAGSLSLSTTGNPFLNRPCNVRTCRHPSTPRASGIFYFPHWIATRVILLTLINGPSISVSVDLVRIVSADTEFFRSIQVGRCDKVQELLEAGQASPGDMVELPYGTLSALLFALNNGQVSVCKVLMSWEADPHLEHTTSLTSTAADMAWNMSQEAGILSITAKEDRLDDIFPFPRDFDRRQFSHLTKIVLGFSGYDLEEALRVATAIELSAMDCYGRAVAHWAAWKGITGDLHKIILAGTDLDIADFAGRTPLHYSSMTSSSNCTALLASSGANVNKSDNFGETPLHCACLTGRESNVAYLLSAGADGNIEGHKGRTPLMSAVVCSNVAVVQLLLQHGVDVEVTDIDGESAATLAVWTNRHDILRVLVLDNRARLDVITSSCRTILHTAAQHGDVYMIQTLLDLPLGTLQSSALDDEGLSPLDRLRERKDLTQELNESFGALIIKTSTWSTCTLFAREPFPVIACDGRDGVQNVKACSVSCEEEVFLPALETQDDN</sequence>
<dbReference type="Proteomes" id="UP000537989">
    <property type="component" value="Unassembled WGS sequence"/>
</dbReference>
<dbReference type="PANTHER" id="PTHR24198:SF165">
    <property type="entry name" value="ANKYRIN REPEAT-CONTAINING PROTEIN-RELATED"/>
    <property type="match status" value="1"/>
</dbReference>
<protein>
    <recommendedName>
        <fullName evidence="6">Ankyrin</fullName>
    </recommendedName>
</protein>
<comment type="caution">
    <text evidence="4">The sequence shown here is derived from an EMBL/GenBank/DDBJ whole genome shotgun (WGS) entry which is preliminary data.</text>
</comment>
<feature type="repeat" description="ANK" evidence="3">
    <location>
        <begin position="482"/>
        <end position="514"/>
    </location>
</feature>
<evidence type="ECO:0000313" key="5">
    <source>
        <dbReference type="Proteomes" id="UP000537989"/>
    </source>
</evidence>
<feature type="repeat" description="ANK" evidence="3">
    <location>
        <begin position="515"/>
        <end position="547"/>
    </location>
</feature>
<dbReference type="SUPFAM" id="SSF48403">
    <property type="entry name" value="Ankyrin repeat"/>
    <property type="match status" value="1"/>
</dbReference>
<dbReference type="InterPro" id="IPR002110">
    <property type="entry name" value="Ankyrin_rpt"/>
</dbReference>
<keyword evidence="1" id="KW-0677">Repeat</keyword>
<evidence type="ECO:0000256" key="1">
    <source>
        <dbReference type="ARBA" id="ARBA00022737"/>
    </source>
</evidence>
<organism evidence="4 5">
    <name type="scientific">Fusarium austroamericanum</name>
    <dbReference type="NCBI Taxonomy" id="282268"/>
    <lineage>
        <taxon>Eukaryota</taxon>
        <taxon>Fungi</taxon>
        <taxon>Dikarya</taxon>
        <taxon>Ascomycota</taxon>
        <taxon>Pezizomycotina</taxon>
        <taxon>Sordariomycetes</taxon>
        <taxon>Hypocreomycetidae</taxon>
        <taxon>Hypocreales</taxon>
        <taxon>Nectriaceae</taxon>
        <taxon>Fusarium</taxon>
    </lineage>
</organism>
<feature type="repeat" description="ANK" evidence="3">
    <location>
        <begin position="548"/>
        <end position="580"/>
    </location>
</feature>
<name>A0AAN6BZ91_FUSAU</name>
<dbReference type="PROSITE" id="PS50088">
    <property type="entry name" value="ANK_REPEAT"/>
    <property type="match status" value="3"/>
</dbReference>
<dbReference type="PRINTS" id="PR01415">
    <property type="entry name" value="ANKYRIN"/>
</dbReference>
<evidence type="ECO:0008006" key="6">
    <source>
        <dbReference type="Google" id="ProtNLM"/>
    </source>
</evidence>
<dbReference type="PROSITE" id="PS50297">
    <property type="entry name" value="ANK_REP_REGION"/>
    <property type="match status" value="3"/>
</dbReference>
<dbReference type="Pfam" id="PF12796">
    <property type="entry name" value="Ank_2"/>
    <property type="match status" value="1"/>
</dbReference>
<proteinExistence type="predicted"/>
<keyword evidence="5" id="KW-1185">Reference proteome</keyword>
<dbReference type="Pfam" id="PF13637">
    <property type="entry name" value="Ank_4"/>
    <property type="match status" value="1"/>
</dbReference>
<dbReference type="InterPro" id="IPR036770">
    <property type="entry name" value="Ankyrin_rpt-contain_sf"/>
</dbReference>
<dbReference type="SMART" id="SM00248">
    <property type="entry name" value="ANK"/>
    <property type="match status" value="6"/>
</dbReference>
<reference evidence="4 5" key="1">
    <citation type="submission" date="2020-02" db="EMBL/GenBank/DDBJ databases">
        <title>Identification and distribution of gene clusters putatively required for synthesis of sphingolipid metabolism inhibitors in phylogenetically diverse species of the filamentous fungus Fusarium.</title>
        <authorList>
            <person name="Kim H.-S."/>
            <person name="Busman M."/>
            <person name="Brown D.W."/>
            <person name="Divon H."/>
            <person name="Uhlig S."/>
            <person name="Proctor R.H."/>
        </authorList>
    </citation>
    <scope>NUCLEOTIDE SEQUENCE [LARGE SCALE GENOMIC DNA]</scope>
    <source>
        <strain evidence="4 5">NRRL 2903</strain>
    </source>
</reference>
<evidence type="ECO:0000313" key="4">
    <source>
        <dbReference type="EMBL" id="KAF5236430.1"/>
    </source>
</evidence>
<dbReference type="AlphaFoldDB" id="A0AAN6BZ91"/>
<evidence type="ECO:0000256" key="2">
    <source>
        <dbReference type="ARBA" id="ARBA00023043"/>
    </source>
</evidence>